<dbReference type="InterPro" id="IPR050428">
    <property type="entry name" value="TCS_sensor_his_kinase"/>
</dbReference>
<reference evidence="15 16" key="1">
    <citation type="submission" date="2016-03" db="EMBL/GenBank/DDBJ databases">
        <title>Shallow-sea hydrothermal system.</title>
        <authorList>
            <person name="Tang K."/>
        </authorList>
    </citation>
    <scope>NUCLEOTIDE SEQUENCE [LARGE SCALE GENOMIC DNA]</scope>
    <source>
        <strain evidence="15 16">JLT9</strain>
    </source>
</reference>
<accession>A0A1B1NAE0</accession>
<comment type="subcellular location">
    <subcellularLocation>
        <location evidence="3">Cell membrane</location>
    </subcellularLocation>
</comment>
<dbReference type="Pfam" id="PF02518">
    <property type="entry name" value="HATPase_c"/>
    <property type="match status" value="1"/>
</dbReference>
<evidence type="ECO:0000259" key="14">
    <source>
        <dbReference type="PROSITE" id="PS50885"/>
    </source>
</evidence>
<evidence type="ECO:0000256" key="4">
    <source>
        <dbReference type="ARBA" id="ARBA00012438"/>
    </source>
</evidence>
<dbReference type="Gene3D" id="3.30.565.10">
    <property type="entry name" value="Histidine kinase-like ATPase, C-terminal domain"/>
    <property type="match status" value="1"/>
</dbReference>
<keyword evidence="11" id="KW-0472">Membrane</keyword>
<dbReference type="PROSITE" id="PS51257">
    <property type="entry name" value="PROKAR_LIPOPROTEIN"/>
    <property type="match status" value="1"/>
</dbReference>
<dbReference type="SUPFAM" id="SSF47384">
    <property type="entry name" value="Homodimeric domain of signal transducing histidine kinase"/>
    <property type="match status" value="1"/>
</dbReference>
<dbReference type="Gene3D" id="1.10.287.130">
    <property type="match status" value="1"/>
</dbReference>
<dbReference type="PANTHER" id="PTHR45436">
    <property type="entry name" value="SENSOR HISTIDINE KINASE YKOH"/>
    <property type="match status" value="1"/>
</dbReference>
<dbReference type="InterPro" id="IPR005467">
    <property type="entry name" value="His_kinase_dom"/>
</dbReference>
<dbReference type="FunFam" id="3.30.565.10:FF:000006">
    <property type="entry name" value="Sensor histidine kinase WalK"/>
    <property type="match status" value="1"/>
</dbReference>
<evidence type="ECO:0000256" key="7">
    <source>
        <dbReference type="ARBA" id="ARBA00022692"/>
    </source>
</evidence>
<evidence type="ECO:0000256" key="12">
    <source>
        <dbReference type="SAM" id="MobiDB-lite"/>
    </source>
</evidence>
<dbReference type="InterPro" id="IPR036097">
    <property type="entry name" value="HisK_dim/P_sf"/>
</dbReference>
<feature type="domain" description="Histidine kinase" evidence="13">
    <location>
        <begin position="279"/>
        <end position="493"/>
    </location>
</feature>
<dbReference type="AlphaFoldDB" id="A0A1B1NAE0"/>
<dbReference type="PANTHER" id="PTHR45436:SF5">
    <property type="entry name" value="SENSOR HISTIDINE KINASE TRCS"/>
    <property type="match status" value="1"/>
</dbReference>
<dbReference type="RefSeq" id="WP_066637045.1">
    <property type="nucleotide sequence ID" value="NZ_CP014989.1"/>
</dbReference>
<dbReference type="EC" id="2.7.13.3" evidence="4"/>
<dbReference type="InterPro" id="IPR036890">
    <property type="entry name" value="HATPase_C_sf"/>
</dbReference>
<evidence type="ECO:0000256" key="2">
    <source>
        <dbReference type="ARBA" id="ARBA00001968"/>
    </source>
</evidence>
<dbReference type="Pfam" id="PF00512">
    <property type="entry name" value="HisKA"/>
    <property type="match status" value="1"/>
</dbReference>
<keyword evidence="9" id="KW-1133">Transmembrane helix</keyword>
<dbReference type="KEGG" id="serj:SGUI_0968"/>
<evidence type="ECO:0000313" key="15">
    <source>
        <dbReference type="EMBL" id="ANS78364.1"/>
    </source>
</evidence>
<organism evidence="15 16">
    <name type="scientific">Serinicoccus hydrothermalis</name>
    <dbReference type="NCBI Taxonomy" id="1758689"/>
    <lineage>
        <taxon>Bacteria</taxon>
        <taxon>Bacillati</taxon>
        <taxon>Actinomycetota</taxon>
        <taxon>Actinomycetes</taxon>
        <taxon>Micrococcales</taxon>
        <taxon>Ornithinimicrobiaceae</taxon>
        <taxon>Serinicoccus</taxon>
    </lineage>
</organism>
<evidence type="ECO:0000256" key="1">
    <source>
        <dbReference type="ARBA" id="ARBA00000085"/>
    </source>
</evidence>
<keyword evidence="7" id="KW-0812">Transmembrane</keyword>
<dbReference type="GO" id="GO:0000155">
    <property type="term" value="F:phosphorelay sensor kinase activity"/>
    <property type="evidence" value="ECO:0007669"/>
    <property type="project" value="InterPro"/>
</dbReference>
<dbReference type="InterPro" id="IPR003661">
    <property type="entry name" value="HisK_dim/P_dom"/>
</dbReference>
<keyword evidence="15" id="KW-0813">Transport</keyword>
<dbReference type="PROSITE" id="PS50885">
    <property type="entry name" value="HAMP"/>
    <property type="match status" value="1"/>
</dbReference>
<sequence length="495" mass="52123">MAGRSRSLRAKIVTSVVAIFACVLLLSGVATVLALRHTLIGQLDEDLRLSSERVGGQVEGGFEQPPLGGPGEDLRGPGRPPGGGDRSLTVVREGDQVVVNSVVTTDNEFGSLDEAQLTVLTEAAQEAEAAAAGAEPFSVDLGAGVGDYRVVVDQSPDGSTTLITGLPLAGVTDTTRQAVAILVPAALLSLLAAGAGSAWLVRRDLAPLDRVAATARRVSQQRLERGEVAVADRVAAADTDPGTEVGQVGQALNELLETMESALSVRHASEQRVRQFVADASHELRTPLASIRGYAELSRRESEPVPAGVRHALDRVEAESLRMQGLVEDLLLLARLDAGRPLERARVDLTLVCLDTVSDARAAGQDHTWVLDLPEEPVELVGDEARLRQVLVNLLANARTHTPPGTTVTTGLRTVGEEVEVVVADDGPGIPEQLQETVFERFARGETSRSRAAGSTGLGLSIVAAVARAHGGRVEVDSRPGRTRFVLTLPRKGSP</sequence>
<dbReference type="SUPFAM" id="SSF55874">
    <property type="entry name" value="ATPase domain of HSP90 chaperone/DNA topoisomerase II/histidine kinase"/>
    <property type="match status" value="1"/>
</dbReference>
<evidence type="ECO:0000256" key="10">
    <source>
        <dbReference type="ARBA" id="ARBA00023012"/>
    </source>
</evidence>
<keyword evidence="5" id="KW-0597">Phosphoprotein</keyword>
<proteinExistence type="predicted"/>
<gene>
    <name evidence="15" type="ORF">SGUI_0968</name>
</gene>
<keyword evidence="6 15" id="KW-0808">Transferase</keyword>
<keyword evidence="15" id="KW-0407">Ion channel</keyword>
<comment type="catalytic activity">
    <reaction evidence="1">
        <text>ATP + protein L-histidine = ADP + protein N-phospho-L-histidine.</text>
        <dbReference type="EC" id="2.7.13.3"/>
    </reaction>
</comment>
<dbReference type="GO" id="GO:0005886">
    <property type="term" value="C:plasma membrane"/>
    <property type="evidence" value="ECO:0007669"/>
    <property type="project" value="UniProtKB-SubCell"/>
</dbReference>
<protein>
    <recommendedName>
        <fullName evidence="4">histidine kinase</fullName>
        <ecNumber evidence="4">2.7.13.3</ecNumber>
    </recommendedName>
</protein>
<evidence type="ECO:0000256" key="5">
    <source>
        <dbReference type="ARBA" id="ARBA00022553"/>
    </source>
</evidence>
<comment type="cofactor">
    <cofactor evidence="2">
        <name>a divalent metal cation</name>
        <dbReference type="ChEBI" id="CHEBI:60240"/>
    </cofactor>
</comment>
<evidence type="ECO:0000256" key="9">
    <source>
        <dbReference type="ARBA" id="ARBA00022989"/>
    </source>
</evidence>
<keyword evidence="8 15" id="KW-0418">Kinase</keyword>
<dbReference type="SMART" id="SM00387">
    <property type="entry name" value="HATPase_c"/>
    <property type="match status" value="1"/>
</dbReference>
<evidence type="ECO:0000259" key="13">
    <source>
        <dbReference type="PROSITE" id="PS50109"/>
    </source>
</evidence>
<keyword evidence="16" id="KW-1185">Reference proteome</keyword>
<dbReference type="FunFam" id="1.10.287.130:FF:000001">
    <property type="entry name" value="Two-component sensor histidine kinase"/>
    <property type="match status" value="1"/>
</dbReference>
<dbReference type="PRINTS" id="PR00344">
    <property type="entry name" value="BCTRLSENSOR"/>
</dbReference>
<dbReference type="CDD" id="cd00082">
    <property type="entry name" value="HisKA"/>
    <property type="match status" value="1"/>
</dbReference>
<dbReference type="PATRIC" id="fig|1758689.4.peg.1007"/>
<dbReference type="EMBL" id="CP014989">
    <property type="protein sequence ID" value="ANS78364.1"/>
    <property type="molecule type" value="Genomic_DNA"/>
</dbReference>
<dbReference type="GO" id="GO:0005509">
    <property type="term" value="F:calcium ion binding"/>
    <property type="evidence" value="ECO:0007669"/>
    <property type="project" value="UniProtKB-ARBA"/>
</dbReference>
<evidence type="ECO:0000256" key="6">
    <source>
        <dbReference type="ARBA" id="ARBA00022679"/>
    </source>
</evidence>
<evidence type="ECO:0000256" key="11">
    <source>
        <dbReference type="ARBA" id="ARBA00023136"/>
    </source>
</evidence>
<feature type="region of interest" description="Disordered" evidence="12">
    <location>
        <begin position="58"/>
        <end position="88"/>
    </location>
</feature>
<name>A0A1B1NAE0_9MICO</name>
<dbReference type="InterPro" id="IPR004358">
    <property type="entry name" value="Sig_transdc_His_kin-like_C"/>
</dbReference>
<feature type="domain" description="HAMP" evidence="14">
    <location>
        <begin position="202"/>
        <end position="264"/>
    </location>
</feature>
<dbReference type="SMART" id="SM00388">
    <property type="entry name" value="HisKA"/>
    <property type="match status" value="1"/>
</dbReference>
<keyword evidence="10" id="KW-0902">Two-component regulatory system</keyword>
<dbReference type="InterPro" id="IPR003660">
    <property type="entry name" value="HAMP_dom"/>
</dbReference>
<keyword evidence="15" id="KW-0406">Ion transport</keyword>
<evidence type="ECO:0000256" key="8">
    <source>
        <dbReference type="ARBA" id="ARBA00022777"/>
    </source>
</evidence>
<dbReference type="STRING" id="1758689.SGUI_0968"/>
<dbReference type="GO" id="GO:0034220">
    <property type="term" value="P:monoatomic ion transmembrane transport"/>
    <property type="evidence" value="ECO:0007669"/>
    <property type="project" value="UniProtKB-KW"/>
</dbReference>
<dbReference type="CDD" id="cd00075">
    <property type="entry name" value="HATPase"/>
    <property type="match status" value="1"/>
</dbReference>
<dbReference type="InterPro" id="IPR003594">
    <property type="entry name" value="HATPase_dom"/>
</dbReference>
<dbReference type="Gene3D" id="6.10.340.10">
    <property type="match status" value="1"/>
</dbReference>
<dbReference type="PROSITE" id="PS50109">
    <property type="entry name" value="HIS_KIN"/>
    <property type="match status" value="1"/>
</dbReference>
<evidence type="ECO:0000256" key="3">
    <source>
        <dbReference type="ARBA" id="ARBA00004236"/>
    </source>
</evidence>
<dbReference type="Proteomes" id="UP000092482">
    <property type="component" value="Chromosome"/>
</dbReference>
<evidence type="ECO:0000313" key="16">
    <source>
        <dbReference type="Proteomes" id="UP000092482"/>
    </source>
</evidence>